<evidence type="ECO:0000256" key="1">
    <source>
        <dbReference type="ARBA" id="ARBA00004613"/>
    </source>
</evidence>
<dbReference type="PANTHER" id="PTHR38340:SF1">
    <property type="entry name" value="S-LAYER PROTEIN"/>
    <property type="match status" value="1"/>
</dbReference>
<dbReference type="InterPro" id="IPR028992">
    <property type="entry name" value="Hedgehog/Intein_dom"/>
</dbReference>
<evidence type="ECO:0000256" key="2">
    <source>
        <dbReference type="ARBA" id="ARBA00022525"/>
    </source>
</evidence>
<protein>
    <submittedName>
        <fullName evidence="5">Type I secretion protein</fullName>
    </submittedName>
</protein>
<feature type="domain" description="Hedgehog/Intein (Hint)" evidence="4">
    <location>
        <begin position="546"/>
        <end position="692"/>
    </location>
</feature>
<dbReference type="InterPro" id="IPR018511">
    <property type="entry name" value="Hemolysin-typ_Ca-bd_CS"/>
</dbReference>
<evidence type="ECO:0000256" key="3">
    <source>
        <dbReference type="SAM" id="MobiDB-lite"/>
    </source>
</evidence>
<dbReference type="InterPro" id="IPR011049">
    <property type="entry name" value="Serralysin-like_metalloprot_C"/>
</dbReference>
<comment type="subcellular location">
    <subcellularLocation>
        <location evidence="1">Secreted</location>
    </subcellularLocation>
</comment>
<evidence type="ECO:0000313" key="5">
    <source>
        <dbReference type="EMBL" id="TNY34282.1"/>
    </source>
</evidence>
<dbReference type="InterPro" id="IPR036844">
    <property type="entry name" value="Hint_dom_sf"/>
</dbReference>
<dbReference type="InterPro" id="IPR006141">
    <property type="entry name" value="Intein_N"/>
</dbReference>
<feature type="compositionally biased region" description="Acidic residues" evidence="3">
    <location>
        <begin position="356"/>
        <end position="370"/>
    </location>
</feature>
<dbReference type="Pfam" id="PF13403">
    <property type="entry name" value="Hint_2"/>
    <property type="match status" value="1"/>
</dbReference>
<evidence type="ECO:0000313" key="6">
    <source>
        <dbReference type="Proteomes" id="UP000314011"/>
    </source>
</evidence>
<dbReference type="GO" id="GO:0005576">
    <property type="term" value="C:extracellular region"/>
    <property type="evidence" value="ECO:0007669"/>
    <property type="project" value="UniProtKB-SubCell"/>
</dbReference>
<dbReference type="Gene3D" id="2.170.16.10">
    <property type="entry name" value="Hedgehog/Intein (Hint) domain"/>
    <property type="match status" value="1"/>
</dbReference>
<dbReference type="Gene3D" id="2.150.10.10">
    <property type="entry name" value="Serralysin-like metalloprotease, C-terminal"/>
    <property type="match status" value="4"/>
</dbReference>
<dbReference type="InterPro" id="IPR050557">
    <property type="entry name" value="RTX_toxin/Mannuronan_C5-epim"/>
</dbReference>
<dbReference type="Pfam" id="PF00353">
    <property type="entry name" value="HemolysinCabind"/>
    <property type="match status" value="6"/>
</dbReference>
<dbReference type="AlphaFoldDB" id="A0A5C5GHP4"/>
<dbReference type="PANTHER" id="PTHR38340">
    <property type="entry name" value="S-LAYER PROTEIN"/>
    <property type="match status" value="1"/>
</dbReference>
<dbReference type="EMBL" id="VFFF01000001">
    <property type="protein sequence ID" value="TNY34282.1"/>
    <property type="molecule type" value="Genomic_DNA"/>
</dbReference>
<dbReference type="PRINTS" id="PR00313">
    <property type="entry name" value="CABNDNGRPT"/>
</dbReference>
<dbReference type="GO" id="GO:0005509">
    <property type="term" value="F:calcium ion binding"/>
    <property type="evidence" value="ECO:0007669"/>
    <property type="project" value="InterPro"/>
</dbReference>
<comment type="caution">
    <text evidence="5">The sequence shown here is derived from an EMBL/GenBank/DDBJ whole genome shotgun (WGS) entry which is preliminary data.</text>
</comment>
<accession>A0A5C5GHP4</accession>
<dbReference type="OrthoDB" id="6305173at2"/>
<dbReference type="PROSITE" id="PS00330">
    <property type="entry name" value="HEMOLYSIN_CALCIUM"/>
    <property type="match status" value="3"/>
</dbReference>
<sequence>MPDMKPDGTVFGTDGDDVIDDTYVDTDGDMIDSGDAIIPGHAPNDDLVVAGDGNDVVYAGEGDDTIYGGPGDDTINGGDGNDIIYGDKDLGGTETVRESFEWDKLPDPDDGGKIDEGDRILNVTQNTGSVNVSFEKTYASSYKIDHDYTDVNQNIGGIDGGSETVDSTSGFQSDLSDTSYGKASYKMGFDKPVDDVHFRVNDIDGSGKVIIKAYDASGNAVPVSFTYGDGLKAVGSDGVETKYQNSYGDEDSSKFSTLVNIAGPVSKITIEHSEGYYNSAVTITDVYFDVPGEAAVDGAGDDVLFGDNGDDEIYGGAGNDTLDGGDGNDEMYGGDGDDRIIGGAGNDIAYGGDGNDIMDDVEGESDDNPGEDSYYGGSGDDEIWTGWGDDYIEGGIGNDTLGGEDGDDEMYGGEGDDTLRGGSGNDMMFGGDGNDRFSDGNGDDVAYGGDGEDVFYAGRGNDTLYGGMDSDTFFGGNGGDEIYGGDGPDTDGDGVGDETDTLDLTGGGWKDGEFKITYTSADREDGFVTYSDGSTLTFEEIENIMPCFTPGTTIATPRGEMLVEDLREGDRIITRDNGIQEIRWIGHKKMAGADLVKNPHLKPVLIKAGSLGAGLPERDMLVSPNHRVLVANDKTQLYFEEREVLASAKHLVGAQGIHRIDVMATTYIHFMFDQHEVVLSNGSWTESFQPGDHSLKGIGNSQRQEIFELFPELRDREGLENYTSARKSLKKHEARLLAE</sequence>
<dbReference type="SUPFAM" id="SSF51120">
    <property type="entry name" value="beta-Roll"/>
    <property type="match status" value="3"/>
</dbReference>
<dbReference type="GO" id="GO:0016539">
    <property type="term" value="P:intein-mediated protein splicing"/>
    <property type="evidence" value="ECO:0007669"/>
    <property type="project" value="InterPro"/>
</dbReference>
<dbReference type="SUPFAM" id="SSF51294">
    <property type="entry name" value="Hedgehog/intein (Hint) domain"/>
    <property type="match status" value="1"/>
</dbReference>
<keyword evidence="6" id="KW-1185">Reference proteome</keyword>
<evidence type="ECO:0000259" key="4">
    <source>
        <dbReference type="Pfam" id="PF13403"/>
    </source>
</evidence>
<proteinExistence type="predicted"/>
<keyword evidence="2" id="KW-0964">Secreted</keyword>
<dbReference type="InterPro" id="IPR001343">
    <property type="entry name" value="Hemolysn_Ca-bd"/>
</dbReference>
<name>A0A5C5GHP4_9RHOB</name>
<dbReference type="PROSITE" id="PS50817">
    <property type="entry name" value="INTEIN_N_TER"/>
    <property type="match status" value="1"/>
</dbReference>
<dbReference type="Proteomes" id="UP000314011">
    <property type="component" value="Unassembled WGS sequence"/>
</dbReference>
<gene>
    <name evidence="5" type="ORF">FHY64_01995</name>
</gene>
<reference evidence="5 6" key="1">
    <citation type="submission" date="2019-06" db="EMBL/GenBank/DDBJ databases">
        <title>Genome of new Rhodobacteraceae sp. SM1903.</title>
        <authorList>
            <person name="Ren X."/>
        </authorList>
    </citation>
    <scope>NUCLEOTIDE SEQUENCE [LARGE SCALE GENOMIC DNA]</scope>
    <source>
        <strain evidence="5 6">SM1903</strain>
    </source>
</reference>
<feature type="region of interest" description="Disordered" evidence="3">
    <location>
        <begin position="314"/>
        <end position="381"/>
    </location>
</feature>
<organism evidence="5 6">
    <name type="scientific">Pelagovum pacificum</name>
    <dbReference type="NCBI Taxonomy" id="2588711"/>
    <lineage>
        <taxon>Bacteria</taxon>
        <taxon>Pseudomonadati</taxon>
        <taxon>Pseudomonadota</taxon>
        <taxon>Alphaproteobacteria</taxon>
        <taxon>Rhodobacterales</taxon>
        <taxon>Paracoccaceae</taxon>
        <taxon>Pelagovum</taxon>
    </lineage>
</organism>